<evidence type="ECO:0000313" key="4">
    <source>
        <dbReference type="EMBL" id="CDW79113.1"/>
    </source>
</evidence>
<keyword evidence="1" id="KW-0863">Zinc-finger</keyword>
<dbReference type="InterPro" id="IPR013083">
    <property type="entry name" value="Znf_RING/FYVE/PHD"/>
</dbReference>
<evidence type="ECO:0000256" key="1">
    <source>
        <dbReference type="PROSITE-ProRule" id="PRU00175"/>
    </source>
</evidence>
<dbReference type="EMBL" id="CCKQ01007706">
    <property type="protein sequence ID" value="CDW79113.1"/>
    <property type="molecule type" value="Genomic_DNA"/>
</dbReference>
<reference evidence="4 5" key="1">
    <citation type="submission" date="2014-06" db="EMBL/GenBank/DDBJ databases">
        <authorList>
            <person name="Swart Estienne"/>
        </authorList>
    </citation>
    <scope>NUCLEOTIDE SEQUENCE [LARGE SCALE GENOMIC DNA]</scope>
    <source>
        <strain evidence="4 5">130c</strain>
    </source>
</reference>
<protein>
    <submittedName>
        <fullName evidence="4">Zf-rbx1 domain containing protein</fullName>
    </submittedName>
</protein>
<dbReference type="AlphaFoldDB" id="A0A078ADX4"/>
<organism evidence="4 5">
    <name type="scientific">Stylonychia lemnae</name>
    <name type="common">Ciliate</name>
    <dbReference type="NCBI Taxonomy" id="5949"/>
    <lineage>
        <taxon>Eukaryota</taxon>
        <taxon>Sar</taxon>
        <taxon>Alveolata</taxon>
        <taxon>Ciliophora</taxon>
        <taxon>Intramacronucleata</taxon>
        <taxon>Spirotrichea</taxon>
        <taxon>Stichotrichia</taxon>
        <taxon>Sporadotrichida</taxon>
        <taxon>Oxytrichidae</taxon>
        <taxon>Stylonychinae</taxon>
        <taxon>Stylonychia</taxon>
    </lineage>
</organism>
<dbReference type="SUPFAM" id="SSF57850">
    <property type="entry name" value="RING/U-box"/>
    <property type="match status" value="1"/>
</dbReference>
<sequence length="208" mass="24234">MQILDQDEDLENQRQQLHIELMQKLPEIPANEVISNTEMRDQVCLICLGDILNRSPCKMQKIASKDSTQKLTDTKAKVIKLSCGNKANTLYHKQCLSQWLKLKTECPLCRCDDILNTHVMIKNYKSKQGRNSDGISNEIPNNRTAISSSQNNQNVNNNNNQNNSYIRRLFGVQSSQPENQIQTNRRLLNRRQYNSVYNNDLYYHMIRF</sequence>
<feature type="compositionally biased region" description="Low complexity" evidence="2">
    <location>
        <begin position="147"/>
        <end position="162"/>
    </location>
</feature>
<evidence type="ECO:0000256" key="2">
    <source>
        <dbReference type="SAM" id="MobiDB-lite"/>
    </source>
</evidence>
<feature type="region of interest" description="Disordered" evidence="2">
    <location>
        <begin position="127"/>
        <end position="162"/>
    </location>
</feature>
<evidence type="ECO:0000259" key="3">
    <source>
        <dbReference type="PROSITE" id="PS50089"/>
    </source>
</evidence>
<evidence type="ECO:0000313" key="5">
    <source>
        <dbReference type="Proteomes" id="UP000039865"/>
    </source>
</evidence>
<proteinExistence type="predicted"/>
<accession>A0A078ADX4</accession>
<dbReference type="GO" id="GO:0008270">
    <property type="term" value="F:zinc ion binding"/>
    <property type="evidence" value="ECO:0007669"/>
    <property type="project" value="UniProtKB-KW"/>
</dbReference>
<feature type="domain" description="RING-type" evidence="3">
    <location>
        <begin position="44"/>
        <end position="110"/>
    </location>
</feature>
<gene>
    <name evidence="4" type="primary">Contig5076.g5427</name>
    <name evidence="4" type="ORF">STYLEM_8099</name>
</gene>
<dbReference type="PROSITE" id="PS50089">
    <property type="entry name" value="ZF_RING_2"/>
    <property type="match status" value="1"/>
</dbReference>
<keyword evidence="1" id="KW-0862">Zinc</keyword>
<dbReference type="Gene3D" id="3.30.40.10">
    <property type="entry name" value="Zinc/RING finger domain, C3HC4 (zinc finger)"/>
    <property type="match status" value="1"/>
</dbReference>
<dbReference type="OrthoDB" id="8062037at2759"/>
<keyword evidence="1" id="KW-0479">Metal-binding</keyword>
<dbReference type="InParanoid" id="A0A078ADX4"/>
<keyword evidence="5" id="KW-1185">Reference proteome</keyword>
<dbReference type="InterPro" id="IPR001841">
    <property type="entry name" value="Znf_RING"/>
</dbReference>
<dbReference type="Pfam" id="PF13639">
    <property type="entry name" value="zf-RING_2"/>
    <property type="match status" value="1"/>
</dbReference>
<name>A0A078ADX4_STYLE</name>
<dbReference type="Proteomes" id="UP000039865">
    <property type="component" value="Unassembled WGS sequence"/>
</dbReference>
<feature type="compositionally biased region" description="Polar residues" evidence="2">
    <location>
        <begin position="129"/>
        <end position="146"/>
    </location>
</feature>